<keyword evidence="3" id="KW-1185">Reference proteome</keyword>
<dbReference type="AlphaFoldDB" id="A0A1N6FJY0"/>
<dbReference type="RefSeq" id="WP_074229531.1">
    <property type="nucleotide sequence ID" value="NZ_CP142423.1"/>
</dbReference>
<feature type="domain" description="DUF7674" evidence="1">
    <location>
        <begin position="16"/>
        <end position="121"/>
    </location>
</feature>
<organism evidence="2 3">
    <name type="scientific">Chryseobacterium scophthalmum</name>
    <dbReference type="NCBI Taxonomy" id="59733"/>
    <lineage>
        <taxon>Bacteria</taxon>
        <taxon>Pseudomonadati</taxon>
        <taxon>Bacteroidota</taxon>
        <taxon>Flavobacteriia</taxon>
        <taxon>Flavobacteriales</taxon>
        <taxon>Weeksellaceae</taxon>
        <taxon>Chryseobacterium group</taxon>
        <taxon>Chryseobacterium</taxon>
    </lineage>
</organism>
<dbReference type="InterPro" id="IPR056091">
    <property type="entry name" value="DUF7674"/>
</dbReference>
<evidence type="ECO:0000259" key="1">
    <source>
        <dbReference type="Pfam" id="PF24722"/>
    </source>
</evidence>
<protein>
    <recommendedName>
        <fullName evidence="1">DUF7674 domain-containing protein</fullName>
    </recommendedName>
</protein>
<sequence length="132" mass="15831">MKNIEKKVINENGAIEHLKVFYPSLQKEIVQLSAQDNFAGIIQTTVDHLKNLLQESKINIVNHNIKMMDWLYRNGTQNVKQIIENLFVRSFRSFKKQTDTHQWNMLYQYMPVSFQKIYVKQSKMDEILFKRH</sequence>
<evidence type="ECO:0000313" key="2">
    <source>
        <dbReference type="EMBL" id="SIN95554.1"/>
    </source>
</evidence>
<gene>
    <name evidence="2" type="ORF">SAMN05421769_1364</name>
</gene>
<proteinExistence type="predicted"/>
<dbReference type="Pfam" id="PF24722">
    <property type="entry name" value="DUF7674"/>
    <property type="match status" value="1"/>
</dbReference>
<reference evidence="3" key="1">
    <citation type="submission" date="2016-12" db="EMBL/GenBank/DDBJ databases">
        <authorList>
            <person name="Varghese N."/>
            <person name="Submissions S."/>
        </authorList>
    </citation>
    <scope>NUCLEOTIDE SEQUENCE [LARGE SCALE GENOMIC DNA]</scope>
    <source>
        <strain evidence="3">DSM 16779</strain>
    </source>
</reference>
<dbReference type="OrthoDB" id="1266846at2"/>
<dbReference type="Proteomes" id="UP000184782">
    <property type="component" value="Unassembled WGS sequence"/>
</dbReference>
<evidence type="ECO:0000313" key="3">
    <source>
        <dbReference type="Proteomes" id="UP000184782"/>
    </source>
</evidence>
<dbReference type="EMBL" id="FSRQ01000001">
    <property type="protein sequence ID" value="SIN95554.1"/>
    <property type="molecule type" value="Genomic_DNA"/>
</dbReference>
<name>A0A1N6FJY0_9FLAO</name>
<accession>A0A1N6FJY0</accession>